<proteinExistence type="predicted"/>
<dbReference type="EMBL" id="CADEBD010000739">
    <property type="protein sequence ID" value="CAB3259427.1"/>
    <property type="molecule type" value="Genomic_DNA"/>
</dbReference>
<feature type="signal peptide" evidence="1">
    <location>
        <begin position="1"/>
        <end position="19"/>
    </location>
</feature>
<evidence type="ECO:0000313" key="3">
    <source>
        <dbReference type="Proteomes" id="UP000494256"/>
    </source>
</evidence>
<comment type="caution">
    <text evidence="2">The sequence shown here is derived from an EMBL/GenBank/DDBJ whole genome shotgun (WGS) entry which is preliminary data.</text>
</comment>
<organism evidence="2 3">
    <name type="scientific">Arctia plantaginis</name>
    <name type="common">Wood tiger moth</name>
    <name type="synonym">Phalaena plantaginis</name>
    <dbReference type="NCBI Taxonomy" id="874455"/>
    <lineage>
        <taxon>Eukaryota</taxon>
        <taxon>Metazoa</taxon>
        <taxon>Ecdysozoa</taxon>
        <taxon>Arthropoda</taxon>
        <taxon>Hexapoda</taxon>
        <taxon>Insecta</taxon>
        <taxon>Pterygota</taxon>
        <taxon>Neoptera</taxon>
        <taxon>Endopterygota</taxon>
        <taxon>Lepidoptera</taxon>
        <taxon>Glossata</taxon>
        <taxon>Ditrysia</taxon>
        <taxon>Noctuoidea</taxon>
        <taxon>Erebidae</taxon>
        <taxon>Arctiinae</taxon>
        <taxon>Arctia</taxon>
    </lineage>
</organism>
<gene>
    <name evidence="2" type="ORF">APLA_LOCUS16496</name>
</gene>
<protein>
    <recommendedName>
        <fullName evidence="4">PLAT domain-containing protein</fullName>
    </recommendedName>
</protein>
<name>A0A8S1B9M8_ARCPL</name>
<accession>A0A8S1B9M8</accession>
<feature type="chain" id="PRO_5035712653" description="PLAT domain-containing protein" evidence="1">
    <location>
        <begin position="20"/>
        <end position="164"/>
    </location>
</feature>
<evidence type="ECO:0008006" key="4">
    <source>
        <dbReference type="Google" id="ProtNLM"/>
    </source>
</evidence>
<dbReference type="Proteomes" id="UP000494256">
    <property type="component" value="Unassembled WGS sequence"/>
</dbReference>
<dbReference type="OrthoDB" id="8922241at2759"/>
<evidence type="ECO:0000256" key="1">
    <source>
        <dbReference type="SAM" id="SignalP"/>
    </source>
</evidence>
<keyword evidence="1" id="KW-0732">Signal</keyword>
<dbReference type="AlphaFoldDB" id="A0A8S1B9M8"/>
<evidence type="ECO:0000313" key="2">
    <source>
        <dbReference type="EMBL" id="CAB3259427.1"/>
    </source>
</evidence>
<sequence length="164" mass="18772">MSRIFLAIVFAIFAKNCNSFTISGPIWKNEISACASGGEHQHSYTFYLGSLTNYDTKFEDIRTTTTTVEAEGDLQLKTGKEGWVPKRVLRLSDASEASEYKQFRGRWRMDSYRGWASQSVEMVITVKFYDDDNVYMDTFVSAGSWMSVTCSETRAYVERLRITL</sequence>
<reference evidence="2 3" key="1">
    <citation type="submission" date="2020-04" db="EMBL/GenBank/DDBJ databases">
        <authorList>
            <person name="Wallbank WR R."/>
            <person name="Pardo Diaz C."/>
            <person name="Kozak K."/>
            <person name="Martin S."/>
            <person name="Jiggins C."/>
            <person name="Moest M."/>
            <person name="Warren A I."/>
            <person name="Byers J.R.P. K."/>
            <person name="Montejo-Kovacevich G."/>
            <person name="Yen C E."/>
        </authorList>
    </citation>
    <scope>NUCLEOTIDE SEQUENCE [LARGE SCALE GENOMIC DNA]</scope>
</reference>